<dbReference type="AlphaFoldDB" id="A0A8J8BDL2"/>
<dbReference type="Proteomes" id="UP000677913">
    <property type="component" value="Unassembled WGS sequence"/>
</dbReference>
<reference evidence="1" key="1">
    <citation type="submission" date="2021-04" db="EMBL/GenBank/DDBJ databases">
        <title>Genome based classification of Actinospica acidithermotolerans sp. nov., an actinobacterium isolated from an Indonesian hot spring.</title>
        <authorList>
            <person name="Kusuma A.B."/>
            <person name="Putra K.E."/>
            <person name="Nafisah S."/>
            <person name="Loh J."/>
            <person name="Nouioui I."/>
            <person name="Goodfellow M."/>
        </authorList>
    </citation>
    <scope>NUCLEOTIDE SEQUENCE</scope>
    <source>
        <strain evidence="1">DSM 45618</strain>
    </source>
</reference>
<dbReference type="RefSeq" id="WP_211471339.1">
    <property type="nucleotide sequence ID" value="NZ_JAGSXH010000141.1"/>
</dbReference>
<dbReference type="EMBL" id="JAGSXH010000141">
    <property type="protein sequence ID" value="MBS2966352.1"/>
    <property type="molecule type" value="Genomic_DNA"/>
</dbReference>
<proteinExistence type="predicted"/>
<accession>A0A8J8BDL2</accession>
<gene>
    <name evidence="1" type="ORF">KGA66_25135</name>
</gene>
<evidence type="ECO:0000313" key="1">
    <source>
        <dbReference type="EMBL" id="MBS2966352.1"/>
    </source>
</evidence>
<evidence type="ECO:0000313" key="2">
    <source>
        <dbReference type="Proteomes" id="UP000677913"/>
    </source>
</evidence>
<keyword evidence="2" id="KW-1185">Reference proteome</keyword>
<dbReference type="InterPro" id="IPR026487">
    <property type="entry name" value="CHP04141"/>
</dbReference>
<dbReference type="Pfam" id="PF19614">
    <property type="entry name" value="DUF6119"/>
    <property type="match status" value="1"/>
</dbReference>
<comment type="caution">
    <text evidence="1">The sequence shown here is derived from an EMBL/GenBank/DDBJ whole genome shotgun (WGS) entry which is preliminary data.</text>
</comment>
<dbReference type="NCBIfam" id="TIGR04141">
    <property type="entry name" value="TIGR04141 family sporadically distributed protein"/>
    <property type="match status" value="1"/>
</dbReference>
<protein>
    <submittedName>
        <fullName evidence="1">TIGR04141 family sporadically distributed protein</fullName>
    </submittedName>
</protein>
<name>A0A8J8BDL2_9ACTN</name>
<organism evidence="1 2">
    <name type="scientific">Actinocrinis puniceicyclus</name>
    <dbReference type="NCBI Taxonomy" id="977794"/>
    <lineage>
        <taxon>Bacteria</taxon>
        <taxon>Bacillati</taxon>
        <taxon>Actinomycetota</taxon>
        <taxon>Actinomycetes</taxon>
        <taxon>Catenulisporales</taxon>
        <taxon>Actinospicaceae</taxon>
        <taxon>Actinocrinis</taxon>
    </lineage>
</organism>
<sequence length="556" mass="60725">MPTPRTTSDIRTLYKLQRTVPNVDDILDLFDATLLDDLGAQIGFPDYGPDVPAMLIQAQWPVLRASWCEQASVTTGLPVTGVHQESGALLVFAVDGDLYVLVYGDGHRLVPDELKDQRFGLRFVARTINTEKVNTFTRRSLGAGGRTDITHVAAGAPWWMLSVHSELQIVRNLGGKVSGDFQLTCAGNRSRAVTLHGGVGLRARFGLDGADLIADVREIARVLRELSPAPGLEIIDHIEPVTETAILSHLEDDLDARLGRGSATGITLIAPDEHQQAWQDAKSFRLRIGSASSATTTPEPRVGEIVRRASLQPPGKRITALKRGTIDLYGDHKSKDKLATLAPYKCLEVETPVRSRRFALMEGHWYELDAGYLDARRARVRALFPQQPTLTLPGWNRRDHPREEDYCLTLPGRIGGYVNLDQKTIHNPIRPTTGTLEICDGLAADDTLVLIKRAASAKPLSHLFWQGINAAQALTGHAVARAEFAALVAQHGNGRTIPPDFVPTKMVFAILHEHDRPVTPEALPPFALLALATTADLLNGTGIEVEVISISPRDGE</sequence>